<dbReference type="EMBL" id="CALNXJ010000003">
    <property type="protein sequence ID" value="CAH3036709.1"/>
    <property type="molecule type" value="Genomic_DNA"/>
</dbReference>
<evidence type="ECO:0000313" key="1">
    <source>
        <dbReference type="EMBL" id="CAH3036709.1"/>
    </source>
</evidence>
<accession>A0AAU9VSA9</accession>
<organism evidence="1 2">
    <name type="scientific">Pocillopora meandrina</name>
    <dbReference type="NCBI Taxonomy" id="46732"/>
    <lineage>
        <taxon>Eukaryota</taxon>
        <taxon>Metazoa</taxon>
        <taxon>Cnidaria</taxon>
        <taxon>Anthozoa</taxon>
        <taxon>Hexacorallia</taxon>
        <taxon>Scleractinia</taxon>
        <taxon>Astrocoeniina</taxon>
        <taxon>Pocilloporidae</taxon>
        <taxon>Pocillopora</taxon>
    </lineage>
</organism>
<gene>
    <name evidence="1" type="ORF">PMEA_00017071</name>
</gene>
<comment type="caution">
    <text evidence="1">The sequence shown here is derived from an EMBL/GenBank/DDBJ whole genome shotgun (WGS) entry which is preliminary data.</text>
</comment>
<dbReference type="Proteomes" id="UP001159428">
    <property type="component" value="Unassembled WGS sequence"/>
</dbReference>
<protein>
    <submittedName>
        <fullName evidence="1">Uncharacterized protein</fullName>
    </submittedName>
</protein>
<sequence length="113" mass="13065">MLIGTRQQLQKVNLNDITIGDTVVKEKSVVRNLGSWFDHNLEMSSHVSKQCASAFYHLHDISRIRNRVTLGDRSFQVAAPALWNVLPREIRSITDRGIFKCHLKTHLFKEAFY</sequence>
<dbReference type="AlphaFoldDB" id="A0AAU9VSA9"/>
<keyword evidence="2" id="KW-1185">Reference proteome</keyword>
<reference evidence="1 2" key="1">
    <citation type="submission" date="2022-05" db="EMBL/GenBank/DDBJ databases">
        <authorList>
            <consortium name="Genoscope - CEA"/>
            <person name="William W."/>
        </authorList>
    </citation>
    <scope>NUCLEOTIDE SEQUENCE [LARGE SCALE GENOMIC DNA]</scope>
</reference>
<evidence type="ECO:0000313" key="2">
    <source>
        <dbReference type="Proteomes" id="UP001159428"/>
    </source>
</evidence>
<proteinExistence type="predicted"/>
<name>A0AAU9VSA9_9CNID</name>